<dbReference type="AlphaFoldDB" id="A0A839GYZ0"/>
<dbReference type="PROSITE" id="PS51257">
    <property type="entry name" value="PROKAR_LIPOPROTEIN"/>
    <property type="match status" value="1"/>
</dbReference>
<accession>A0A839GYZ0</accession>
<protein>
    <recommendedName>
        <fullName evidence="3">Lipoprotein</fullName>
    </recommendedName>
</protein>
<keyword evidence="2" id="KW-1185">Reference proteome</keyword>
<sequence length="120" mass="14047">MKRSLTIFLLILLSSCSKREDIVFSAFDELHYLQLYDKNSDFEILYNGVNTAKGKYLVKNDTIYLNYDSGQFLNRDNQKSEEADKLLTRQVKIDRRTGRIQAVDDKNFCANINIDRLKNL</sequence>
<proteinExistence type="predicted"/>
<evidence type="ECO:0000313" key="1">
    <source>
        <dbReference type="EMBL" id="MBA9079906.1"/>
    </source>
</evidence>
<name>A0A839GYZ0_9BACT</name>
<evidence type="ECO:0000313" key="2">
    <source>
        <dbReference type="Proteomes" id="UP000563094"/>
    </source>
</evidence>
<comment type="caution">
    <text evidence="1">The sequence shown here is derived from an EMBL/GenBank/DDBJ whole genome shotgun (WGS) entry which is preliminary data.</text>
</comment>
<dbReference type="Proteomes" id="UP000563094">
    <property type="component" value="Unassembled WGS sequence"/>
</dbReference>
<organism evidence="1 2">
    <name type="scientific">Rufibacter quisquiliarum</name>
    <dbReference type="NCBI Taxonomy" id="1549639"/>
    <lineage>
        <taxon>Bacteria</taxon>
        <taxon>Pseudomonadati</taxon>
        <taxon>Bacteroidota</taxon>
        <taxon>Cytophagia</taxon>
        <taxon>Cytophagales</taxon>
        <taxon>Hymenobacteraceae</taxon>
        <taxon>Rufibacter</taxon>
    </lineage>
</organism>
<evidence type="ECO:0008006" key="3">
    <source>
        <dbReference type="Google" id="ProtNLM"/>
    </source>
</evidence>
<gene>
    <name evidence="1" type="ORF">FHS90_004652</name>
</gene>
<reference evidence="1 2" key="1">
    <citation type="submission" date="2020-08" db="EMBL/GenBank/DDBJ databases">
        <title>Genomic Encyclopedia of Type Strains, Phase IV (KMG-IV): sequencing the most valuable type-strain genomes for metagenomic binning, comparative biology and taxonomic classification.</title>
        <authorList>
            <person name="Goeker M."/>
        </authorList>
    </citation>
    <scope>NUCLEOTIDE SEQUENCE [LARGE SCALE GENOMIC DNA]</scope>
    <source>
        <strain evidence="1 2">DSM 29854</strain>
    </source>
</reference>
<dbReference type="EMBL" id="JACJIQ010000041">
    <property type="protein sequence ID" value="MBA9079906.1"/>
    <property type="molecule type" value="Genomic_DNA"/>
</dbReference>